<dbReference type="InterPro" id="IPR004476">
    <property type="entry name" value="RNase_II/RNase_R"/>
</dbReference>
<dbReference type="InterPro" id="IPR050180">
    <property type="entry name" value="RNR_Ribonuclease"/>
</dbReference>
<evidence type="ECO:0000256" key="2">
    <source>
        <dbReference type="ARBA" id="ARBA00022490"/>
    </source>
</evidence>
<evidence type="ECO:0000256" key="3">
    <source>
        <dbReference type="ARBA" id="ARBA00022722"/>
    </source>
</evidence>
<dbReference type="InterPro" id="IPR001900">
    <property type="entry name" value="RNase_II/R"/>
</dbReference>
<keyword evidence="4 7" id="KW-0378">Hydrolase</keyword>
<comment type="catalytic activity">
    <reaction evidence="1 7">
        <text>Exonucleolytic cleavage in the 3'- to 5'-direction to yield nucleoside 5'-phosphates.</text>
        <dbReference type="EC" id="3.1.13.1"/>
    </reaction>
</comment>
<comment type="caution">
    <text evidence="9">The sequence shown here is derived from an EMBL/GenBank/DDBJ whole genome shotgun (WGS) entry which is preliminary data.</text>
</comment>
<proteinExistence type="inferred from homology"/>
<dbReference type="InterPro" id="IPR040476">
    <property type="entry name" value="CSD2"/>
</dbReference>
<dbReference type="NCBIfam" id="TIGR00358">
    <property type="entry name" value="3_prime_RNase"/>
    <property type="match status" value="1"/>
</dbReference>
<organism evidence="9 10">
    <name type="scientific">Plastoroseomonas hellenica</name>
    <dbReference type="NCBI Taxonomy" id="2687306"/>
    <lineage>
        <taxon>Bacteria</taxon>
        <taxon>Pseudomonadati</taxon>
        <taxon>Pseudomonadota</taxon>
        <taxon>Alphaproteobacteria</taxon>
        <taxon>Acetobacterales</taxon>
        <taxon>Acetobacteraceae</taxon>
        <taxon>Plastoroseomonas</taxon>
    </lineage>
</organism>
<sequence>MPSQAALRAFIAEAGGKVGKSEISRHFGLTSDQRPELRALLAELKAAGAAAPAGGRSLIAPGRLPDMAVVEVTGTDPDGDPIAKPLVWVGEGRAPIIYMRPEQRGQPALAPGERVLARLKPIGAGKYEGRTFKRIAAAGPARILGVYQDGRIEPTDRRHRADWVVPPGDANGAEPGEIVLAEPLPGGVLGPRPARVVERLGVMGEPRSVSLICIHAHGIPDVFPAEALALAAQAEAVAIGSREDLRPVPLVTIDGEDARDFDDAVWAERAGEGWRVLVAIADVAHYVRPDDALDREAWKRGNSVYFPDRVVPMLPEALSNGWCSLRPGEDRGCLFAEMQFDAAGRKTGHRFGRGVMRSAARLTYEQAQAHRDAGTDPEGLAPGHVATLYGAFRALLMAREARGTLELDLPERRVTLDEAGNVTAVTPRARLDSHRLIEEFMVAANVCAAEELEARGQPCMYRVHDRPSDQKLEGLRLFLDSFGLSLPASDRLRPRDFQHLLELVKGRPEERLVHETVLRAQAQAAYAPDNIGHFGLALPRYAHFTSPIRRYADLLVHRALIRGKKLGDDGLTESEAARAAETGEHITATERRAAAAEREAVERYLAAYMSHRVGCMFDARISGVTRFGLFVTLDENGASGIVPLASLPDDRWQHDEAKQALAGRKTGLTFTLGQAVEVRLVEAVPRTGGMVFHIMQGVPPARSRGPSR</sequence>
<evidence type="ECO:0000256" key="4">
    <source>
        <dbReference type="ARBA" id="ARBA00022801"/>
    </source>
</evidence>
<dbReference type="Pfam" id="PF00773">
    <property type="entry name" value="RNB"/>
    <property type="match status" value="1"/>
</dbReference>
<dbReference type="PROSITE" id="PS50126">
    <property type="entry name" value="S1"/>
    <property type="match status" value="1"/>
</dbReference>
<dbReference type="SMART" id="SM00316">
    <property type="entry name" value="S1"/>
    <property type="match status" value="1"/>
</dbReference>
<feature type="domain" description="S1 motif" evidence="8">
    <location>
        <begin position="614"/>
        <end position="695"/>
    </location>
</feature>
<gene>
    <name evidence="7 9" type="primary">rnr</name>
    <name evidence="9" type="ORF">GXW71_14830</name>
</gene>
<dbReference type="CDD" id="cd04471">
    <property type="entry name" value="S1_RNase_R"/>
    <property type="match status" value="1"/>
</dbReference>
<comment type="similarity">
    <text evidence="7">Belongs to the RNR ribonuclease family. RNase R subfamily.</text>
</comment>
<name>A0ABS5EZB9_9PROT</name>
<evidence type="ECO:0000313" key="9">
    <source>
        <dbReference type="EMBL" id="MBR0665632.1"/>
    </source>
</evidence>
<dbReference type="PROSITE" id="PS01175">
    <property type="entry name" value="RIBONUCLEASE_II"/>
    <property type="match status" value="1"/>
</dbReference>
<comment type="function">
    <text evidence="7">3'-5' exoribonuclease that releases 5'-nucleoside monophosphates and is involved in maturation of structured RNAs.</text>
</comment>
<dbReference type="Pfam" id="PF17876">
    <property type="entry name" value="CSD2"/>
    <property type="match status" value="1"/>
</dbReference>
<evidence type="ECO:0000256" key="5">
    <source>
        <dbReference type="ARBA" id="ARBA00022839"/>
    </source>
</evidence>
<dbReference type="NCBIfam" id="TIGR02063">
    <property type="entry name" value="RNase_R"/>
    <property type="match status" value="1"/>
</dbReference>
<dbReference type="InterPro" id="IPR003029">
    <property type="entry name" value="S1_domain"/>
</dbReference>
<accession>A0ABS5EZB9</accession>
<evidence type="ECO:0000259" key="8">
    <source>
        <dbReference type="PROSITE" id="PS50126"/>
    </source>
</evidence>
<dbReference type="SUPFAM" id="SSF50249">
    <property type="entry name" value="Nucleic acid-binding proteins"/>
    <property type="match status" value="2"/>
</dbReference>
<evidence type="ECO:0000256" key="1">
    <source>
        <dbReference type="ARBA" id="ARBA00001849"/>
    </source>
</evidence>
<keyword evidence="10" id="KW-1185">Reference proteome</keyword>
<keyword evidence="2 7" id="KW-0963">Cytoplasm</keyword>
<dbReference type="Gene3D" id="2.40.50.140">
    <property type="entry name" value="Nucleic acid-binding proteins"/>
    <property type="match status" value="1"/>
</dbReference>
<dbReference type="PANTHER" id="PTHR23355:SF9">
    <property type="entry name" value="DIS3-LIKE EXONUCLEASE 2"/>
    <property type="match status" value="1"/>
</dbReference>
<evidence type="ECO:0000256" key="7">
    <source>
        <dbReference type="HAMAP-Rule" id="MF_01895"/>
    </source>
</evidence>
<dbReference type="HAMAP" id="MF_01895">
    <property type="entry name" value="RNase_R"/>
    <property type="match status" value="1"/>
</dbReference>
<dbReference type="InterPro" id="IPR012340">
    <property type="entry name" value="NA-bd_OB-fold"/>
</dbReference>
<dbReference type="SMART" id="SM00955">
    <property type="entry name" value="RNB"/>
    <property type="match status" value="1"/>
</dbReference>
<keyword evidence="3 7" id="KW-0540">Nuclease</keyword>
<dbReference type="Pfam" id="PF00575">
    <property type="entry name" value="S1"/>
    <property type="match status" value="1"/>
</dbReference>
<dbReference type="Proteomes" id="UP001196870">
    <property type="component" value="Unassembled WGS sequence"/>
</dbReference>
<protein>
    <recommendedName>
        <fullName evidence="7">Ribonuclease R</fullName>
        <shortName evidence="7">RNase R</shortName>
        <ecNumber evidence="7">3.1.13.1</ecNumber>
    </recommendedName>
</protein>
<dbReference type="EMBL" id="JAAGBB010000016">
    <property type="protein sequence ID" value="MBR0665632.1"/>
    <property type="molecule type" value="Genomic_DNA"/>
</dbReference>
<evidence type="ECO:0000256" key="6">
    <source>
        <dbReference type="ARBA" id="ARBA00022884"/>
    </source>
</evidence>
<dbReference type="InterPro" id="IPR011805">
    <property type="entry name" value="RNase_R"/>
</dbReference>
<reference evidence="10" key="1">
    <citation type="journal article" date="2021" name="Syst. Appl. Microbiol.">
        <title>Roseomonas hellenica sp. nov., isolated from roots of wild-growing Alkanna tinctoria.</title>
        <authorList>
            <person name="Rat A."/>
            <person name="Naranjo H.D."/>
            <person name="Lebbe L."/>
            <person name="Cnockaert M."/>
            <person name="Krigas N."/>
            <person name="Grigoriadou K."/>
            <person name="Maloupa E."/>
            <person name="Willems A."/>
        </authorList>
    </citation>
    <scope>NUCLEOTIDE SEQUENCE [LARGE SCALE GENOMIC DNA]</scope>
    <source>
        <strain evidence="10">LMG 31523</strain>
    </source>
</reference>
<dbReference type="InterPro" id="IPR022966">
    <property type="entry name" value="RNase_II/R_CS"/>
</dbReference>
<keyword evidence="6 7" id="KW-0694">RNA-binding</keyword>
<comment type="subcellular location">
    <subcellularLocation>
        <location evidence="7">Cytoplasm</location>
    </subcellularLocation>
</comment>
<evidence type="ECO:0000313" key="10">
    <source>
        <dbReference type="Proteomes" id="UP001196870"/>
    </source>
</evidence>
<dbReference type="EC" id="3.1.13.1" evidence="7"/>
<keyword evidence="5 7" id="KW-0269">Exonuclease</keyword>
<dbReference type="PANTHER" id="PTHR23355">
    <property type="entry name" value="RIBONUCLEASE"/>
    <property type="match status" value="1"/>
</dbReference>